<feature type="binding site" evidence="1">
    <location>
        <position position="196"/>
    </location>
    <ligand>
        <name>Zn(2+)</name>
        <dbReference type="ChEBI" id="CHEBI:29105"/>
    </ligand>
</feature>
<keyword evidence="1" id="KW-0862">Zinc</keyword>
<dbReference type="OrthoDB" id="9807664at2"/>
<dbReference type="GO" id="GO:0046872">
    <property type="term" value="F:metal ion binding"/>
    <property type="evidence" value="ECO:0007669"/>
    <property type="project" value="UniProtKB-KW"/>
</dbReference>
<feature type="binding site" evidence="1">
    <location>
        <position position="22"/>
    </location>
    <ligand>
        <name>Zn(2+)</name>
        <dbReference type="ChEBI" id="CHEBI:29105"/>
    </ligand>
</feature>
<dbReference type="Pfam" id="PF03352">
    <property type="entry name" value="Adenine_glyco"/>
    <property type="match status" value="1"/>
</dbReference>
<reference evidence="2 3" key="1">
    <citation type="submission" date="2014-09" db="EMBL/GenBank/DDBJ databases">
        <title>Isolation and characterization of Aurantimonas altamirensis ON-56566 from clinical sample following a dog bite.</title>
        <authorList>
            <person name="Eshaghi A."/>
            <person name="Li A."/>
            <person name="Shahinas D."/>
            <person name="Bahn P."/>
            <person name="Kus J.V."/>
            <person name="Patel S.N."/>
        </authorList>
    </citation>
    <scope>NUCLEOTIDE SEQUENCE [LARGE SCALE GENOMIC DNA]</scope>
    <source>
        <strain evidence="2 3">ON-56566</strain>
    </source>
</reference>
<name>A0A0B1Q4C7_9HYPH</name>
<comment type="caution">
    <text evidence="2">The sequence shown here is derived from an EMBL/GenBank/DDBJ whole genome shotgun (WGS) entry which is preliminary data.</text>
</comment>
<feature type="binding site" evidence="1">
    <location>
        <position position="200"/>
    </location>
    <ligand>
        <name>Zn(2+)</name>
        <dbReference type="ChEBI" id="CHEBI:29105"/>
    </ligand>
</feature>
<keyword evidence="1" id="KW-0479">Metal-binding</keyword>
<accession>A0A0B1Q4C7</accession>
<dbReference type="GO" id="GO:0006284">
    <property type="term" value="P:base-excision repair"/>
    <property type="evidence" value="ECO:0007669"/>
    <property type="project" value="InterPro"/>
</dbReference>
<feature type="binding site" evidence="1">
    <location>
        <position position="35"/>
    </location>
    <ligand>
        <name>Zn(2+)</name>
        <dbReference type="ChEBI" id="CHEBI:29105"/>
    </ligand>
</feature>
<evidence type="ECO:0000313" key="2">
    <source>
        <dbReference type="EMBL" id="KHJ55703.1"/>
    </source>
</evidence>
<dbReference type="AlphaFoldDB" id="A0A0B1Q4C7"/>
<dbReference type="SUPFAM" id="SSF48150">
    <property type="entry name" value="DNA-glycosylase"/>
    <property type="match status" value="1"/>
</dbReference>
<dbReference type="Proteomes" id="UP000030826">
    <property type="component" value="Unassembled WGS sequence"/>
</dbReference>
<evidence type="ECO:0000313" key="3">
    <source>
        <dbReference type="Proteomes" id="UP000030826"/>
    </source>
</evidence>
<dbReference type="InterPro" id="IPR052891">
    <property type="entry name" value="DNA-3mA_glycosylase"/>
</dbReference>
<dbReference type="Gene3D" id="1.10.340.30">
    <property type="entry name" value="Hypothetical protein, domain 2"/>
    <property type="match status" value="1"/>
</dbReference>
<dbReference type="PANTHER" id="PTHR30037:SF4">
    <property type="entry name" value="DNA-3-METHYLADENINE GLYCOSYLASE I"/>
    <property type="match status" value="1"/>
</dbReference>
<dbReference type="GO" id="GO:0008725">
    <property type="term" value="F:DNA-3-methyladenine glycosylase activity"/>
    <property type="evidence" value="ECO:0007669"/>
    <property type="project" value="InterPro"/>
</dbReference>
<dbReference type="PANTHER" id="PTHR30037">
    <property type="entry name" value="DNA-3-METHYLADENINE GLYCOSYLASE 1"/>
    <property type="match status" value="1"/>
</dbReference>
<sequence length="217" mass="24431">MSDDSKRLADGLILSADGKARCFWQAGLPEYEAYHDREWGRPVGSDTALYEKLCLEGFQAGLSWITVLRKRDAFRELFEGFDVERVAAFTPADVDRIVQDPRIIRHRGKIQATISNARAVIRLRQEEGKTLAAFLWAFEPPASDRPPALTLDWLRGNAVTPASKAMSTALRKRGFNFVGPTTCYAFMQSMGFVNDHIEGCSCRTACEHERDAFARPR</sequence>
<proteinExistence type="predicted"/>
<protein>
    <submittedName>
        <fullName evidence="2">3-methyladenine DNA glycosylase</fullName>
    </submittedName>
</protein>
<dbReference type="STRING" id="370622.LA66_03405"/>
<evidence type="ECO:0000256" key="1">
    <source>
        <dbReference type="PIRSR" id="PIRSR605019-1"/>
    </source>
</evidence>
<dbReference type="InterPro" id="IPR005019">
    <property type="entry name" value="Adenine_glyco"/>
</dbReference>
<dbReference type="RefSeq" id="WP_039188724.1">
    <property type="nucleotide sequence ID" value="NZ_JRFJ01000001.1"/>
</dbReference>
<gene>
    <name evidence="2" type="ORF">LA66_03405</name>
</gene>
<dbReference type="InterPro" id="IPR011257">
    <property type="entry name" value="DNA_glycosylase"/>
</dbReference>
<organism evidence="2 3">
    <name type="scientific">Aureimonas altamirensis</name>
    <dbReference type="NCBI Taxonomy" id="370622"/>
    <lineage>
        <taxon>Bacteria</taxon>
        <taxon>Pseudomonadati</taxon>
        <taxon>Pseudomonadota</taxon>
        <taxon>Alphaproteobacteria</taxon>
        <taxon>Hyphomicrobiales</taxon>
        <taxon>Aurantimonadaceae</taxon>
        <taxon>Aureimonas</taxon>
    </lineage>
</organism>
<dbReference type="EMBL" id="JRFJ01000001">
    <property type="protein sequence ID" value="KHJ55703.1"/>
    <property type="molecule type" value="Genomic_DNA"/>
</dbReference>